<sequence>MPIALIAAVADNGCIGKKNQLPWYLPEDLKRFKQLTTGKAVLMGRKTWESLPEKFRPLPNRANIVITRQPELNVPAGVEVFSDIRAAFHKYADSDIFVIGGAEIYQQTITDADILHITEVHQVIDGDAFFPAIDKTMWKETARENFPTYSFVTYTKV</sequence>
<evidence type="ECO:0000259" key="9">
    <source>
        <dbReference type="PROSITE" id="PS51330"/>
    </source>
</evidence>
<dbReference type="GO" id="GO:0046655">
    <property type="term" value="P:folic acid metabolic process"/>
    <property type="evidence" value="ECO:0007669"/>
    <property type="project" value="TreeGrafter"/>
</dbReference>
<dbReference type="PROSITE" id="PS00075">
    <property type="entry name" value="DHFR_1"/>
    <property type="match status" value="1"/>
</dbReference>
<dbReference type="InterPro" id="IPR012259">
    <property type="entry name" value="DHFR"/>
</dbReference>
<keyword evidence="4 7" id="KW-0554">One-carbon metabolism</keyword>
<dbReference type="InterPro" id="IPR001796">
    <property type="entry name" value="DHFR_dom"/>
</dbReference>
<dbReference type="Proteomes" id="UP000176413">
    <property type="component" value="Unassembled WGS sequence"/>
</dbReference>
<comment type="caution">
    <text evidence="10">The sequence shown here is derived from an EMBL/GenBank/DDBJ whole genome shotgun (WGS) entry which is preliminary data.</text>
</comment>
<evidence type="ECO:0000256" key="1">
    <source>
        <dbReference type="ARBA" id="ARBA00004903"/>
    </source>
</evidence>
<dbReference type="EMBL" id="MFQA01000043">
    <property type="protein sequence ID" value="OGH68411.1"/>
    <property type="molecule type" value="Genomic_DNA"/>
</dbReference>
<organism evidence="10 11">
    <name type="scientific">Candidatus Magasanikbacteria bacterium RIFCSPHIGHO2_02_FULL_45_10</name>
    <dbReference type="NCBI Taxonomy" id="1798679"/>
    <lineage>
        <taxon>Bacteria</taxon>
        <taxon>Candidatus Magasanikiibacteriota</taxon>
    </lineage>
</organism>
<dbReference type="GO" id="GO:0006730">
    <property type="term" value="P:one-carbon metabolic process"/>
    <property type="evidence" value="ECO:0007669"/>
    <property type="project" value="UniProtKB-KW"/>
</dbReference>
<dbReference type="PANTHER" id="PTHR48069">
    <property type="entry name" value="DIHYDROFOLATE REDUCTASE"/>
    <property type="match status" value="1"/>
</dbReference>
<dbReference type="GO" id="GO:0046654">
    <property type="term" value="P:tetrahydrofolate biosynthetic process"/>
    <property type="evidence" value="ECO:0007669"/>
    <property type="project" value="UniProtKB-UniPathway"/>
</dbReference>
<dbReference type="UniPathway" id="UPA00077">
    <property type="reaction ID" value="UER00158"/>
</dbReference>
<dbReference type="Gene3D" id="3.40.430.10">
    <property type="entry name" value="Dihydrofolate Reductase, subunit A"/>
    <property type="match status" value="1"/>
</dbReference>
<accession>A0A1F6M9W4</accession>
<keyword evidence="6 7" id="KW-0560">Oxidoreductase</keyword>
<comment type="catalytic activity">
    <reaction evidence="7">
        <text>(6S)-5,6,7,8-tetrahydrofolate + NADP(+) = 7,8-dihydrofolate + NADPH + H(+)</text>
        <dbReference type="Rhea" id="RHEA:15009"/>
        <dbReference type="ChEBI" id="CHEBI:15378"/>
        <dbReference type="ChEBI" id="CHEBI:57451"/>
        <dbReference type="ChEBI" id="CHEBI:57453"/>
        <dbReference type="ChEBI" id="CHEBI:57783"/>
        <dbReference type="ChEBI" id="CHEBI:58349"/>
        <dbReference type="EC" id="1.5.1.3"/>
    </reaction>
</comment>
<evidence type="ECO:0000256" key="5">
    <source>
        <dbReference type="ARBA" id="ARBA00022857"/>
    </source>
</evidence>
<reference evidence="10 11" key="1">
    <citation type="journal article" date="2016" name="Nat. Commun.">
        <title>Thousands of microbial genomes shed light on interconnected biogeochemical processes in an aquifer system.</title>
        <authorList>
            <person name="Anantharaman K."/>
            <person name="Brown C.T."/>
            <person name="Hug L.A."/>
            <person name="Sharon I."/>
            <person name="Castelle C.J."/>
            <person name="Probst A.J."/>
            <person name="Thomas B.C."/>
            <person name="Singh A."/>
            <person name="Wilkins M.J."/>
            <person name="Karaoz U."/>
            <person name="Brodie E.L."/>
            <person name="Williams K.H."/>
            <person name="Hubbard S.S."/>
            <person name="Banfield J.F."/>
        </authorList>
    </citation>
    <scope>NUCLEOTIDE SEQUENCE [LARGE SCALE GENOMIC DNA]</scope>
</reference>
<dbReference type="GO" id="GO:0050661">
    <property type="term" value="F:NADP binding"/>
    <property type="evidence" value="ECO:0007669"/>
    <property type="project" value="InterPro"/>
</dbReference>
<comment type="function">
    <text evidence="7">Key enzyme in folate metabolism. Catalyzes an essential reaction for de novo glycine and purine synthesis, and for DNA precursor synthesis.</text>
</comment>
<dbReference type="Pfam" id="PF00186">
    <property type="entry name" value="DHFR_1"/>
    <property type="match status" value="1"/>
</dbReference>
<protein>
    <recommendedName>
        <fullName evidence="3 7">Dihydrofolate reductase</fullName>
        <ecNumber evidence="3 7">1.5.1.3</ecNumber>
    </recommendedName>
</protein>
<keyword evidence="5 7" id="KW-0521">NADP</keyword>
<dbReference type="PROSITE" id="PS51330">
    <property type="entry name" value="DHFR_2"/>
    <property type="match status" value="1"/>
</dbReference>
<dbReference type="GO" id="GO:0046452">
    <property type="term" value="P:dihydrofolate metabolic process"/>
    <property type="evidence" value="ECO:0007669"/>
    <property type="project" value="TreeGrafter"/>
</dbReference>
<dbReference type="SUPFAM" id="SSF53597">
    <property type="entry name" value="Dihydrofolate reductase-like"/>
    <property type="match status" value="1"/>
</dbReference>
<name>A0A1F6M9W4_9BACT</name>
<dbReference type="PRINTS" id="PR00070">
    <property type="entry name" value="DHFR"/>
</dbReference>
<feature type="domain" description="DHFR" evidence="9">
    <location>
        <begin position="2"/>
        <end position="157"/>
    </location>
</feature>
<dbReference type="InterPro" id="IPR024072">
    <property type="entry name" value="DHFR-like_dom_sf"/>
</dbReference>
<dbReference type="GO" id="GO:0004146">
    <property type="term" value="F:dihydrofolate reductase activity"/>
    <property type="evidence" value="ECO:0007669"/>
    <property type="project" value="UniProtKB-EC"/>
</dbReference>
<evidence type="ECO:0000256" key="2">
    <source>
        <dbReference type="ARBA" id="ARBA00009539"/>
    </source>
</evidence>
<dbReference type="CDD" id="cd00209">
    <property type="entry name" value="DHFR"/>
    <property type="match status" value="1"/>
</dbReference>
<comment type="pathway">
    <text evidence="1 7">Cofactor biosynthesis; tetrahydrofolate biosynthesis; 5,6,7,8-tetrahydrofolate from 7,8-dihydrofolate: step 1/1.</text>
</comment>
<evidence type="ECO:0000256" key="3">
    <source>
        <dbReference type="ARBA" id="ARBA00012856"/>
    </source>
</evidence>
<dbReference type="AlphaFoldDB" id="A0A1F6M9W4"/>
<evidence type="ECO:0000313" key="10">
    <source>
        <dbReference type="EMBL" id="OGH68411.1"/>
    </source>
</evidence>
<comment type="similarity">
    <text evidence="2 7 8">Belongs to the dihydrofolate reductase family.</text>
</comment>
<dbReference type="InterPro" id="IPR017925">
    <property type="entry name" value="DHFR_CS"/>
</dbReference>
<evidence type="ECO:0000256" key="4">
    <source>
        <dbReference type="ARBA" id="ARBA00022563"/>
    </source>
</evidence>
<dbReference type="PANTHER" id="PTHR48069:SF3">
    <property type="entry name" value="DIHYDROFOLATE REDUCTASE"/>
    <property type="match status" value="1"/>
</dbReference>
<dbReference type="PIRSF" id="PIRSF000194">
    <property type="entry name" value="DHFR"/>
    <property type="match status" value="1"/>
</dbReference>
<evidence type="ECO:0000256" key="8">
    <source>
        <dbReference type="RuleBase" id="RU004474"/>
    </source>
</evidence>
<dbReference type="EC" id="1.5.1.3" evidence="3 7"/>
<gene>
    <name evidence="10" type="ORF">A3D53_03135</name>
</gene>
<evidence type="ECO:0000313" key="11">
    <source>
        <dbReference type="Proteomes" id="UP000176413"/>
    </source>
</evidence>
<proteinExistence type="inferred from homology"/>
<dbReference type="GO" id="GO:0005829">
    <property type="term" value="C:cytosol"/>
    <property type="evidence" value="ECO:0007669"/>
    <property type="project" value="TreeGrafter"/>
</dbReference>
<evidence type="ECO:0000256" key="7">
    <source>
        <dbReference type="PIRNR" id="PIRNR000194"/>
    </source>
</evidence>
<evidence type="ECO:0000256" key="6">
    <source>
        <dbReference type="ARBA" id="ARBA00023002"/>
    </source>
</evidence>